<keyword evidence="2" id="KW-1185">Reference proteome</keyword>
<evidence type="ECO:0000313" key="2">
    <source>
        <dbReference type="Proteomes" id="UP000007397"/>
    </source>
</evidence>
<dbReference type="RefSeq" id="WP_014642698.1">
    <property type="nucleotide sequence ID" value="NC_017668.1"/>
</dbReference>
<dbReference type="STRING" id="866895.HBHAL_2453"/>
<proteinExistence type="predicted"/>
<accession>I0JKX7</accession>
<dbReference type="eggNOG" id="ENOG5030MBB">
    <property type="taxonomic scope" value="Bacteria"/>
</dbReference>
<dbReference type="Proteomes" id="UP000007397">
    <property type="component" value="Chromosome"/>
</dbReference>
<protein>
    <submittedName>
        <fullName evidence="1">Uncharacterized protein</fullName>
    </submittedName>
</protein>
<dbReference type="PATRIC" id="fig|866895.3.peg.1460"/>
<dbReference type="AlphaFoldDB" id="I0JKX7"/>
<gene>
    <name evidence="1" type="ordered locus">HBHAL_2453</name>
</gene>
<evidence type="ECO:0000313" key="1">
    <source>
        <dbReference type="EMBL" id="CCG44797.1"/>
    </source>
</evidence>
<organism evidence="1 2">
    <name type="scientific">Halobacillus halophilus (strain ATCC 35676 / DSM 2266 / JCM 20832 / KCTC 3685 / LMG 17431 / NBRC 102448 / NCIMB 2269)</name>
    <name type="common">Sporosarcina halophila</name>
    <dbReference type="NCBI Taxonomy" id="866895"/>
    <lineage>
        <taxon>Bacteria</taxon>
        <taxon>Bacillati</taxon>
        <taxon>Bacillota</taxon>
        <taxon>Bacilli</taxon>
        <taxon>Bacillales</taxon>
        <taxon>Bacillaceae</taxon>
        <taxon>Halobacillus</taxon>
    </lineage>
</organism>
<reference evidence="1 2" key="1">
    <citation type="journal article" date="2013" name="Environ. Microbiol.">
        <title>Chloride and organic osmolytes: a hybrid strategy to cope with elevated salinities by the moderately halophilic, chloride-dependent bacterium Halobacillus halophilus.</title>
        <authorList>
            <person name="Saum S.H."/>
            <person name="Pfeiffer F."/>
            <person name="Palm P."/>
            <person name="Rampp M."/>
            <person name="Schuster S.C."/>
            <person name="Muller V."/>
            <person name="Oesterhelt D."/>
        </authorList>
    </citation>
    <scope>NUCLEOTIDE SEQUENCE [LARGE SCALE GENOMIC DNA]</scope>
    <source>
        <strain evidence="2">ATCC 35676 / DSM 2266 / JCM 20832 / KCTC 3685 / LMG 17431 / NBRC 102448 / NCIMB 2269</strain>
    </source>
</reference>
<dbReference type="HOGENOM" id="CLU_116172_0_0_9"/>
<sequence length="170" mass="17953">MCDCGDCGCCPGSNGSGSGLCDCCVDPMQYVLEQLIGRVVRIGTTDTSSGTYPSATILDVNDYIITIRQGANTIALPICLVVGVQNAQVQNVLLLPPPLSNEGECDCCERPLRELFDGITTADVDALGQAFNNLSNTQILETGEGIVKLRDNNAFIALSLCKVASVQNFS</sequence>
<dbReference type="KEGG" id="hhd:HBHAL_2453"/>
<name>I0JKX7_HALH3</name>
<dbReference type="EMBL" id="HE717023">
    <property type="protein sequence ID" value="CCG44797.1"/>
    <property type="molecule type" value="Genomic_DNA"/>
</dbReference>